<dbReference type="EMBL" id="JACPRF010000341">
    <property type="protein sequence ID" value="MBI2877435.1"/>
    <property type="molecule type" value="Genomic_DNA"/>
</dbReference>
<dbReference type="Pfam" id="PF25778">
    <property type="entry name" value="DUF7948"/>
    <property type="match status" value="1"/>
</dbReference>
<feature type="compositionally biased region" description="Basic and acidic residues" evidence="1">
    <location>
        <begin position="272"/>
        <end position="283"/>
    </location>
</feature>
<feature type="region of interest" description="Disordered" evidence="1">
    <location>
        <begin position="249"/>
        <end position="283"/>
    </location>
</feature>
<gene>
    <name evidence="3" type="ORF">HYY20_11185</name>
</gene>
<dbReference type="InterPro" id="IPR057708">
    <property type="entry name" value="DUF7948"/>
</dbReference>
<evidence type="ECO:0000259" key="2">
    <source>
        <dbReference type="Pfam" id="PF25778"/>
    </source>
</evidence>
<evidence type="ECO:0000313" key="3">
    <source>
        <dbReference type="EMBL" id="MBI2877435.1"/>
    </source>
</evidence>
<evidence type="ECO:0000256" key="1">
    <source>
        <dbReference type="SAM" id="MobiDB-lite"/>
    </source>
</evidence>
<evidence type="ECO:0000313" key="4">
    <source>
        <dbReference type="Proteomes" id="UP000769766"/>
    </source>
</evidence>
<proteinExistence type="predicted"/>
<sequence length="301" mass="33175">MEAVLCLHRGSRDVRTMLRIHLLDARPTSQLEGLELLPGKSHYFIGNDPGRWRTGIPHYARVKYREIYPQIDLIFYGNQGQVEYDFVVAPGADPKAIRLGFEGADHLSLDGQGNLILHTAGGQLLQRAPVIYQEINGTRRAIPGRYVLLECKGCQPGQGTQPVGFEVAAHDSTRPLIIERTPNPIPVLHLGSPQEALPLTLKPKQTLEVVFEVTFDCANDRAKSTPTNPRHADYRYVAVVDRKALDGAADSHPVDDLCPRSVTPPFEVDPNPDGKIKDRGCGEQKADKTLGADLLTDVVVK</sequence>
<reference evidence="3" key="1">
    <citation type="submission" date="2020-07" db="EMBL/GenBank/DDBJ databases">
        <title>Huge and variable diversity of episymbiotic CPR bacteria and DPANN archaea in groundwater ecosystems.</title>
        <authorList>
            <person name="He C.Y."/>
            <person name="Keren R."/>
            <person name="Whittaker M."/>
            <person name="Farag I.F."/>
            <person name="Doudna J."/>
            <person name="Cate J.H.D."/>
            <person name="Banfield J.F."/>
        </authorList>
    </citation>
    <scope>NUCLEOTIDE SEQUENCE</scope>
    <source>
        <strain evidence="3">NC_groundwater_672_Ag_B-0.1um_62_36</strain>
    </source>
</reference>
<protein>
    <recommendedName>
        <fullName evidence="2">DUF7948 domain-containing protein</fullName>
    </recommendedName>
</protein>
<organism evidence="3 4">
    <name type="scientific">Tectimicrobiota bacterium</name>
    <dbReference type="NCBI Taxonomy" id="2528274"/>
    <lineage>
        <taxon>Bacteria</taxon>
        <taxon>Pseudomonadati</taxon>
        <taxon>Nitrospinota/Tectimicrobiota group</taxon>
        <taxon>Candidatus Tectimicrobiota</taxon>
    </lineage>
</organism>
<comment type="caution">
    <text evidence="3">The sequence shown here is derived from an EMBL/GenBank/DDBJ whole genome shotgun (WGS) entry which is preliminary data.</text>
</comment>
<accession>A0A932G1N1</accession>
<dbReference type="AlphaFoldDB" id="A0A932G1N1"/>
<name>A0A932G1N1_UNCTE</name>
<feature type="domain" description="DUF7948" evidence="2">
    <location>
        <begin position="17"/>
        <end position="178"/>
    </location>
</feature>
<dbReference type="Proteomes" id="UP000769766">
    <property type="component" value="Unassembled WGS sequence"/>
</dbReference>